<dbReference type="SMART" id="SM00028">
    <property type="entry name" value="TPR"/>
    <property type="match status" value="6"/>
</dbReference>
<dbReference type="InterPro" id="IPR019734">
    <property type="entry name" value="TPR_rpt"/>
</dbReference>
<dbReference type="PANTHER" id="PTHR12558:SF44">
    <property type="entry name" value="TETRATRICOPEPTIDE REPEAT-CONTAINING PROTEIN"/>
    <property type="match status" value="1"/>
</dbReference>
<dbReference type="GO" id="GO:0051301">
    <property type="term" value="P:cell division"/>
    <property type="evidence" value="ECO:0007669"/>
    <property type="project" value="TreeGrafter"/>
</dbReference>
<dbReference type="GeneID" id="92353135"/>
<dbReference type="KEGG" id="sjv:SJAV_02050"/>
<feature type="repeat" description="TPR" evidence="1">
    <location>
        <begin position="87"/>
        <end position="120"/>
    </location>
</feature>
<feature type="repeat" description="TPR" evidence="1">
    <location>
        <begin position="255"/>
        <end position="288"/>
    </location>
</feature>
<reference evidence="2" key="1">
    <citation type="submission" date="2024-03" db="EMBL/GenBank/DDBJ databases">
        <title>Complete genome sequence of Sulfurisphaera javensis strain KD-1.</title>
        <authorList>
            <person name="Sakai H."/>
            <person name="Nur N."/>
            <person name="Suwanto A."/>
            <person name="Kurosawa N."/>
        </authorList>
    </citation>
    <scope>NUCLEOTIDE SEQUENCE</scope>
    <source>
        <strain evidence="2">KD-1</strain>
    </source>
</reference>
<accession>A0AAT9GN69</accession>
<feature type="repeat" description="TPR" evidence="1">
    <location>
        <begin position="189"/>
        <end position="222"/>
    </location>
</feature>
<sequence length="296" mass="34525">MNIDELIDQGKYEEALKQLKGDDEDTKLFRGYLLYKLNKCDEAIKEIQNVDKLESYYIRFECYNLLGKEDEAVKSLEEGITKFPYSHILYFMLAKHYFDKNQLNKALESIDKALDILPISYDYKFLKAKILFQMGNYDDAITYLNDVISLNPKNLEARVMKAMCYYNVGLKMDALSEINKALDIDKNNANLHFLKGKIYFETGFYKLALAEFKIALRLNPSPDMYYHVALSYYMLGLHRDADMFIDKAIGIEERGRYYSLKARIIKELGDIARAKEFANKAISLDPDTRKELEDLL</sequence>
<dbReference type="PANTHER" id="PTHR12558">
    <property type="entry name" value="CELL DIVISION CYCLE 16,23,27"/>
    <property type="match status" value="1"/>
</dbReference>
<dbReference type="AlphaFoldDB" id="A0AAT9GN69"/>
<dbReference type="Pfam" id="PF13432">
    <property type="entry name" value="TPR_16"/>
    <property type="match status" value="1"/>
</dbReference>
<name>A0AAT9GN69_9CREN</name>
<keyword evidence="1" id="KW-0802">TPR repeat</keyword>
<gene>
    <name evidence="2" type="ORF">SJAV_02050</name>
</gene>
<dbReference type="SUPFAM" id="SSF48452">
    <property type="entry name" value="TPR-like"/>
    <property type="match status" value="2"/>
</dbReference>
<dbReference type="PROSITE" id="PS50005">
    <property type="entry name" value="TPR"/>
    <property type="match status" value="4"/>
</dbReference>
<organism evidence="2">
    <name type="scientific">Sulfurisphaera javensis</name>
    <dbReference type="NCBI Taxonomy" id="2049879"/>
    <lineage>
        <taxon>Archaea</taxon>
        <taxon>Thermoproteota</taxon>
        <taxon>Thermoprotei</taxon>
        <taxon>Sulfolobales</taxon>
        <taxon>Sulfolobaceae</taxon>
        <taxon>Sulfurisphaera</taxon>
    </lineage>
</organism>
<protein>
    <submittedName>
        <fullName evidence="2">Tetratricopeptide repeat protein</fullName>
    </submittedName>
</protein>
<evidence type="ECO:0000256" key="1">
    <source>
        <dbReference type="PROSITE-ProRule" id="PRU00339"/>
    </source>
</evidence>
<dbReference type="Pfam" id="PF12895">
    <property type="entry name" value="ANAPC3"/>
    <property type="match status" value="1"/>
</dbReference>
<evidence type="ECO:0000313" key="2">
    <source>
        <dbReference type="EMBL" id="BFH72261.1"/>
    </source>
</evidence>
<dbReference type="InterPro" id="IPR011990">
    <property type="entry name" value="TPR-like_helical_dom_sf"/>
</dbReference>
<proteinExistence type="predicted"/>
<dbReference type="EMBL" id="AP031322">
    <property type="protein sequence ID" value="BFH72261.1"/>
    <property type="molecule type" value="Genomic_DNA"/>
</dbReference>
<dbReference type="RefSeq" id="WP_369610497.1">
    <property type="nucleotide sequence ID" value="NZ_AP031322.1"/>
</dbReference>
<dbReference type="Pfam" id="PF13181">
    <property type="entry name" value="TPR_8"/>
    <property type="match status" value="1"/>
</dbReference>
<dbReference type="Gene3D" id="1.25.40.10">
    <property type="entry name" value="Tetratricopeptide repeat domain"/>
    <property type="match status" value="3"/>
</dbReference>
<feature type="repeat" description="TPR" evidence="1">
    <location>
        <begin position="121"/>
        <end position="154"/>
    </location>
</feature>